<evidence type="ECO:0000256" key="3">
    <source>
        <dbReference type="ARBA" id="ARBA00022475"/>
    </source>
</evidence>
<feature type="transmembrane region" description="Helical" evidence="7">
    <location>
        <begin position="228"/>
        <end position="248"/>
    </location>
</feature>
<keyword evidence="4 7" id="KW-0812">Transmembrane</keyword>
<evidence type="ECO:0000256" key="4">
    <source>
        <dbReference type="ARBA" id="ARBA00022692"/>
    </source>
</evidence>
<evidence type="ECO:0000313" key="9">
    <source>
        <dbReference type="EMBL" id="TLS52839.1"/>
    </source>
</evidence>
<name>A0A5R9GCM0_9BACL</name>
<evidence type="ECO:0000256" key="5">
    <source>
        <dbReference type="ARBA" id="ARBA00022989"/>
    </source>
</evidence>
<evidence type="ECO:0000256" key="6">
    <source>
        <dbReference type="ARBA" id="ARBA00023136"/>
    </source>
</evidence>
<comment type="similarity">
    <text evidence="7">Belongs to the binding-protein-dependent transport system permease family.</text>
</comment>
<evidence type="ECO:0000313" key="10">
    <source>
        <dbReference type="Proteomes" id="UP000309676"/>
    </source>
</evidence>
<dbReference type="Gene3D" id="1.10.3720.10">
    <property type="entry name" value="MetI-like"/>
    <property type="match status" value="1"/>
</dbReference>
<protein>
    <submittedName>
        <fullName evidence="9">Carbohydrate ABC transporter permease</fullName>
    </submittedName>
</protein>
<feature type="transmembrane region" description="Helical" evidence="7">
    <location>
        <begin position="49"/>
        <end position="72"/>
    </location>
</feature>
<evidence type="ECO:0000256" key="7">
    <source>
        <dbReference type="RuleBase" id="RU363032"/>
    </source>
</evidence>
<keyword evidence="3" id="KW-1003">Cell membrane</keyword>
<reference evidence="9 10" key="1">
    <citation type="submission" date="2019-05" db="EMBL/GenBank/DDBJ databases">
        <authorList>
            <person name="Narsing Rao M.P."/>
            <person name="Li W.J."/>
        </authorList>
    </citation>
    <scope>NUCLEOTIDE SEQUENCE [LARGE SCALE GENOMIC DNA]</scope>
    <source>
        <strain evidence="9 10">SYSU_K30003</strain>
    </source>
</reference>
<dbReference type="CDD" id="cd06261">
    <property type="entry name" value="TM_PBP2"/>
    <property type="match status" value="1"/>
</dbReference>
<evidence type="ECO:0000259" key="8">
    <source>
        <dbReference type="PROSITE" id="PS50928"/>
    </source>
</evidence>
<evidence type="ECO:0000256" key="1">
    <source>
        <dbReference type="ARBA" id="ARBA00004651"/>
    </source>
</evidence>
<feature type="transmembrane region" description="Helical" evidence="7">
    <location>
        <begin position="84"/>
        <end position="104"/>
    </location>
</feature>
<dbReference type="EMBL" id="VCIW01000004">
    <property type="protein sequence ID" value="TLS52839.1"/>
    <property type="molecule type" value="Genomic_DNA"/>
</dbReference>
<evidence type="ECO:0000256" key="2">
    <source>
        <dbReference type="ARBA" id="ARBA00022448"/>
    </source>
</evidence>
<dbReference type="PROSITE" id="PS50928">
    <property type="entry name" value="ABC_TM1"/>
    <property type="match status" value="1"/>
</dbReference>
<proteinExistence type="inferred from homology"/>
<dbReference type="GO" id="GO:0005886">
    <property type="term" value="C:plasma membrane"/>
    <property type="evidence" value="ECO:0007669"/>
    <property type="project" value="UniProtKB-SubCell"/>
</dbReference>
<dbReference type="InterPro" id="IPR000515">
    <property type="entry name" value="MetI-like"/>
</dbReference>
<sequence length="263" mass="28931">MLLPFLHILAGSFSSGPAITQGRVSIVPVEFTLGNFQAVLGDPKIWRSFWVTILITVVGTAVNLTATSLMSYGLSKHELKGRSAIVLIVLFTMIFPAPMIPSYLLVKELGLLNSVWSLVVPGAISAFNMIIMISFFRGIPEGLTESARIDGAGEYYTLWKIVLPLSLPSLSTIGLFYAVGHWNSYAQALMYIRNQELFPLQVLLRRLLVDSDEQMLIRVNNAVQSVEGIKMASIMVATIPILLVYPFIQKHFVKGAMLGSIKG</sequence>
<keyword evidence="2 7" id="KW-0813">Transport</keyword>
<feature type="transmembrane region" description="Helical" evidence="7">
    <location>
        <begin position="157"/>
        <end position="179"/>
    </location>
</feature>
<feature type="domain" description="ABC transmembrane type-1" evidence="8">
    <location>
        <begin position="49"/>
        <end position="248"/>
    </location>
</feature>
<comment type="caution">
    <text evidence="9">The sequence shown here is derived from an EMBL/GenBank/DDBJ whole genome shotgun (WGS) entry which is preliminary data.</text>
</comment>
<dbReference type="PANTHER" id="PTHR43744:SF9">
    <property type="entry name" value="POLYGALACTURONAN_RHAMNOGALACTURONAN TRANSPORT SYSTEM PERMEASE PROTEIN YTCP"/>
    <property type="match status" value="1"/>
</dbReference>
<keyword evidence="10" id="KW-1185">Reference proteome</keyword>
<dbReference type="PANTHER" id="PTHR43744">
    <property type="entry name" value="ABC TRANSPORTER PERMEASE PROTEIN MG189-RELATED-RELATED"/>
    <property type="match status" value="1"/>
</dbReference>
<dbReference type="OrthoDB" id="9810086at2"/>
<organism evidence="9 10">
    <name type="scientific">Paenibacillus antri</name>
    <dbReference type="NCBI Taxonomy" id="2582848"/>
    <lineage>
        <taxon>Bacteria</taxon>
        <taxon>Bacillati</taxon>
        <taxon>Bacillota</taxon>
        <taxon>Bacilli</taxon>
        <taxon>Bacillales</taxon>
        <taxon>Paenibacillaceae</taxon>
        <taxon>Paenibacillus</taxon>
    </lineage>
</organism>
<accession>A0A5R9GCM0</accession>
<dbReference type="Pfam" id="PF00528">
    <property type="entry name" value="BPD_transp_1"/>
    <property type="match status" value="1"/>
</dbReference>
<dbReference type="AlphaFoldDB" id="A0A5R9GCM0"/>
<comment type="subcellular location">
    <subcellularLocation>
        <location evidence="1 7">Cell membrane</location>
        <topology evidence="1 7">Multi-pass membrane protein</topology>
    </subcellularLocation>
</comment>
<feature type="transmembrane region" description="Helical" evidence="7">
    <location>
        <begin position="116"/>
        <end position="136"/>
    </location>
</feature>
<keyword evidence="5 7" id="KW-1133">Transmembrane helix</keyword>
<dbReference type="GO" id="GO:0055085">
    <property type="term" value="P:transmembrane transport"/>
    <property type="evidence" value="ECO:0007669"/>
    <property type="project" value="InterPro"/>
</dbReference>
<dbReference type="InterPro" id="IPR035906">
    <property type="entry name" value="MetI-like_sf"/>
</dbReference>
<dbReference type="SUPFAM" id="SSF161098">
    <property type="entry name" value="MetI-like"/>
    <property type="match status" value="1"/>
</dbReference>
<dbReference type="Proteomes" id="UP000309676">
    <property type="component" value="Unassembled WGS sequence"/>
</dbReference>
<gene>
    <name evidence="9" type="ORF">FE782_08060</name>
</gene>
<keyword evidence="6 7" id="KW-0472">Membrane</keyword>